<evidence type="ECO:0000313" key="1">
    <source>
        <dbReference type="EMBL" id="GGG29681.1"/>
    </source>
</evidence>
<proteinExistence type="predicted"/>
<comment type="caution">
    <text evidence="1">The sequence shown here is derived from an EMBL/GenBank/DDBJ whole genome shotgun (WGS) entry which is preliminary data.</text>
</comment>
<reference evidence="2" key="1">
    <citation type="journal article" date="2019" name="Int. J. Syst. Evol. Microbiol.">
        <title>The Global Catalogue of Microorganisms (GCM) 10K type strain sequencing project: providing services to taxonomists for standard genome sequencing and annotation.</title>
        <authorList>
            <consortium name="The Broad Institute Genomics Platform"/>
            <consortium name="The Broad Institute Genome Sequencing Center for Infectious Disease"/>
            <person name="Wu L."/>
            <person name="Ma J."/>
        </authorList>
    </citation>
    <scope>NUCLEOTIDE SEQUENCE [LARGE SCALE GENOMIC DNA]</scope>
    <source>
        <strain evidence="2">CGMCC 1.12749</strain>
    </source>
</reference>
<accession>A0ABQ1WH39</accession>
<keyword evidence="2" id="KW-1185">Reference proteome</keyword>
<gene>
    <name evidence="1" type="ORF">GCM10011323_36390</name>
</gene>
<protein>
    <submittedName>
        <fullName evidence="1">Uncharacterized protein</fullName>
    </submittedName>
</protein>
<dbReference type="EMBL" id="BMFP01000008">
    <property type="protein sequence ID" value="GGG29681.1"/>
    <property type="molecule type" value="Genomic_DNA"/>
</dbReference>
<name>A0ABQ1WH39_9BACT</name>
<evidence type="ECO:0000313" key="2">
    <source>
        <dbReference type="Proteomes" id="UP000634043"/>
    </source>
</evidence>
<dbReference type="Proteomes" id="UP000634043">
    <property type="component" value="Unassembled WGS sequence"/>
</dbReference>
<organism evidence="1 2">
    <name type="scientific">Pontibacter amylolyticus</name>
    <dbReference type="NCBI Taxonomy" id="1424080"/>
    <lineage>
        <taxon>Bacteria</taxon>
        <taxon>Pseudomonadati</taxon>
        <taxon>Bacteroidota</taxon>
        <taxon>Cytophagia</taxon>
        <taxon>Cytophagales</taxon>
        <taxon>Hymenobacteraceae</taxon>
        <taxon>Pontibacter</taxon>
    </lineage>
</organism>
<sequence length="232" mass="27031">MSVNGHYLIDKEEHRLRPVVGGTAHFDYDGERVTKRRGGYITISSAGGPSGFYTTDIYDTLQYHSANRITITTRERIKDVDIFSTDFKREITLENGLVARKITYDESTPHQYSDTIYYHYDSQKKLKKTVQYYRWNIITKEYLFDSMGNLQKIEGTARYRDDNSISYTTEEQFGGYDDKTNPLKGLGMWQDLFYRTLSTNNFTTYTFKRGSNIEGLSWVLQYDAEGNVDFSI</sequence>